<dbReference type="CDD" id="cd01650">
    <property type="entry name" value="RT_nLTR_like"/>
    <property type="match status" value="1"/>
</dbReference>
<feature type="compositionally biased region" description="Basic and acidic residues" evidence="1">
    <location>
        <begin position="369"/>
        <end position="392"/>
    </location>
</feature>
<feature type="domain" description="Reverse transcriptase" evidence="2">
    <location>
        <begin position="479"/>
        <end position="588"/>
    </location>
</feature>
<evidence type="ECO:0000256" key="1">
    <source>
        <dbReference type="SAM" id="MobiDB-lite"/>
    </source>
</evidence>
<gene>
    <name evidence="4" type="ORF">HPB52_022894</name>
</gene>
<dbReference type="PANTHER" id="PTHR19446">
    <property type="entry name" value="REVERSE TRANSCRIPTASES"/>
    <property type="match status" value="1"/>
</dbReference>
<sequence length="1236" mass="138694">MSHLRFATWNVRGFRDRTKQRDVLAFAHAQANDIPFLQETNFRTPLDVTAFRRDLEVEAFLSLTSSRACGVGVIFTSGRFREKAHCAFGANGRMLFLDIYINGKRIRFVNLYAPATRSDKNSFFRDVHQLLLEPLPHVLLRDINCVVDSQRDVRGPGHGRSTYHAKELMKTLRHLNLSDAWVQMHNDRFAPTRTSSTTASRINRTYLSDYLLSSAVVCELLALPSSLAGKSDHLLLLTTLRGSPGPRRDNPGWRLDSNLLQDEESAQRISDRLRESLENATPMTPSGWDALKEKWKSVLQEEGRARKSRLTAKMNEILRRMRVIRGAQQLTTCTRDYLDSLEATYTGLLQQKTRRPTTAPDHPAYPSDPDPRRVREWRRPNHGGDEARRDANVGEGNSETRQMGELCQNLRRLDEEETSALCHEATMEELGGAIRGMPPNSAPGPDGLTAGFYATFFDVLSEALLALVNVLLREKQKPTSFGAGRIPSSWRPITLLNVEYKIVATILNSRVKFLLPMIISSCQACAVPGRSMFTNLIVTRDAFEYVTHKRLSGAFLSLDQAKAFHRVRHTYLLQVMREFGFPANFVDLVALLYRNLTSQVVEEVKVLAYAHDVSLFLRDAPSLNRFWCIFNRYADVSGAKINEGTSRALPFGSFPKEALGTIATVDAVKVLGIYFSCSGVAECTWLRALERAQAVTDRVKSLDLTHQEKVLAVKTSVCAFVNYVSRIAAMPSKTANQLNKMIGNLLWDGKPAPVRRILIQLPVNEGGLGLPHVLTTSKVLALKTARYLHQAGDYLGMSLQRYWCSTHTKFLEAERHPGPLAESPSTFYKAAANTWRMLETEAPECDVDRALGLRIVESVTRRQLSDEDNRKAEAWKKSKAKQSRGLPKEVQDFEWRRNWDVLPSRERLHRFGVVPSARCPNCRAGESTAHALFECPAAKPVWRLTAKDFKIRPPPTLNRNRGAFARLVIACTLFVICKRRCLAEARRKPVRAAYPAISRIRGMVWKHLADELEARGEEKFLRRWHTRRVSRFFRPVSESYMGPRHVDADSRVPTSKEKTLLALGSAASRARHRGPLVSGLPARRPPSYLPGGVMTLGAACRPGAVPASAEPPVYEGAAQASRDQFKRATPPPPPRLAVPPATMAANFDLPFVVCTRNASQATRLMVTEGFKINSEKRAVEAVGPPLTFFNVYRYPAYLSDEVLTNALAQYGKVKSITFATVSSRQNKLNGVRVVKM</sequence>
<evidence type="ECO:0008006" key="6">
    <source>
        <dbReference type="Google" id="ProtNLM"/>
    </source>
</evidence>
<keyword evidence="5" id="KW-1185">Reference proteome</keyword>
<dbReference type="VEuPathDB" id="VectorBase:RSAN_055510"/>
<organism evidence="4 5">
    <name type="scientific">Rhipicephalus sanguineus</name>
    <name type="common">Brown dog tick</name>
    <name type="synonym">Ixodes sanguineus</name>
    <dbReference type="NCBI Taxonomy" id="34632"/>
    <lineage>
        <taxon>Eukaryota</taxon>
        <taxon>Metazoa</taxon>
        <taxon>Ecdysozoa</taxon>
        <taxon>Arthropoda</taxon>
        <taxon>Chelicerata</taxon>
        <taxon>Arachnida</taxon>
        <taxon>Acari</taxon>
        <taxon>Parasitiformes</taxon>
        <taxon>Ixodida</taxon>
        <taxon>Ixodoidea</taxon>
        <taxon>Ixodidae</taxon>
        <taxon>Rhipicephalinae</taxon>
        <taxon>Rhipicephalus</taxon>
        <taxon>Rhipicephalus</taxon>
    </lineage>
</organism>
<feature type="domain" description="Reverse transcriptase zinc-binding" evidence="3">
    <location>
        <begin position="884"/>
        <end position="942"/>
    </location>
</feature>
<dbReference type="Pfam" id="PF13966">
    <property type="entry name" value="zf-RVT"/>
    <property type="match status" value="1"/>
</dbReference>
<dbReference type="Gene3D" id="3.60.10.10">
    <property type="entry name" value="Endonuclease/exonuclease/phosphatase"/>
    <property type="match status" value="1"/>
</dbReference>
<name>A0A9D4Q3S6_RHISA</name>
<protein>
    <recommendedName>
        <fullName evidence="6">Tick transposon</fullName>
    </recommendedName>
</protein>
<dbReference type="SUPFAM" id="SSF56219">
    <property type="entry name" value="DNase I-like"/>
    <property type="match status" value="1"/>
</dbReference>
<dbReference type="Proteomes" id="UP000821837">
    <property type="component" value="Chromosome 3"/>
</dbReference>
<evidence type="ECO:0000259" key="2">
    <source>
        <dbReference type="Pfam" id="PF00078"/>
    </source>
</evidence>
<accession>A0A9D4Q3S6</accession>
<feature type="region of interest" description="Disordered" evidence="1">
    <location>
        <begin position="1110"/>
        <end position="1135"/>
    </location>
</feature>
<evidence type="ECO:0000259" key="3">
    <source>
        <dbReference type="Pfam" id="PF13966"/>
    </source>
</evidence>
<evidence type="ECO:0000313" key="5">
    <source>
        <dbReference type="Proteomes" id="UP000821837"/>
    </source>
</evidence>
<reference evidence="4" key="2">
    <citation type="submission" date="2021-09" db="EMBL/GenBank/DDBJ databases">
        <authorList>
            <person name="Jia N."/>
            <person name="Wang J."/>
            <person name="Shi W."/>
            <person name="Du L."/>
            <person name="Sun Y."/>
            <person name="Zhan W."/>
            <person name="Jiang J."/>
            <person name="Wang Q."/>
            <person name="Zhang B."/>
            <person name="Ji P."/>
            <person name="Sakyi L.B."/>
            <person name="Cui X."/>
            <person name="Yuan T."/>
            <person name="Jiang B."/>
            <person name="Yang W."/>
            <person name="Lam T.T.-Y."/>
            <person name="Chang Q."/>
            <person name="Ding S."/>
            <person name="Wang X."/>
            <person name="Zhu J."/>
            <person name="Ruan X."/>
            <person name="Zhao L."/>
            <person name="Wei J."/>
            <person name="Que T."/>
            <person name="Du C."/>
            <person name="Cheng J."/>
            <person name="Dai P."/>
            <person name="Han X."/>
            <person name="Huang E."/>
            <person name="Gao Y."/>
            <person name="Liu J."/>
            <person name="Shao H."/>
            <person name="Ye R."/>
            <person name="Li L."/>
            <person name="Wei W."/>
            <person name="Wang X."/>
            <person name="Wang C."/>
            <person name="Huo Q."/>
            <person name="Li W."/>
            <person name="Guo W."/>
            <person name="Chen H."/>
            <person name="Chen S."/>
            <person name="Zhou L."/>
            <person name="Zhou L."/>
            <person name="Ni X."/>
            <person name="Tian J."/>
            <person name="Zhou Y."/>
            <person name="Sheng Y."/>
            <person name="Liu T."/>
            <person name="Pan Y."/>
            <person name="Xia L."/>
            <person name="Li J."/>
            <person name="Zhao F."/>
            <person name="Cao W."/>
        </authorList>
    </citation>
    <scope>NUCLEOTIDE SEQUENCE</scope>
    <source>
        <strain evidence="4">Rsan-2018</strain>
        <tissue evidence="4">Larvae</tissue>
    </source>
</reference>
<dbReference type="VEuPathDB" id="VectorBase:RSAN_029706"/>
<dbReference type="InterPro" id="IPR000477">
    <property type="entry name" value="RT_dom"/>
</dbReference>
<proteinExistence type="predicted"/>
<dbReference type="Pfam" id="PF00078">
    <property type="entry name" value="RVT_1"/>
    <property type="match status" value="1"/>
</dbReference>
<dbReference type="AlphaFoldDB" id="A0A9D4Q3S6"/>
<dbReference type="EMBL" id="JABSTV010001249">
    <property type="protein sequence ID" value="KAH7963784.1"/>
    <property type="molecule type" value="Genomic_DNA"/>
</dbReference>
<reference evidence="4" key="1">
    <citation type="journal article" date="2020" name="Cell">
        <title>Large-Scale Comparative Analyses of Tick Genomes Elucidate Their Genetic Diversity and Vector Capacities.</title>
        <authorList>
            <consortium name="Tick Genome and Microbiome Consortium (TIGMIC)"/>
            <person name="Jia N."/>
            <person name="Wang J."/>
            <person name="Shi W."/>
            <person name="Du L."/>
            <person name="Sun Y."/>
            <person name="Zhan W."/>
            <person name="Jiang J.F."/>
            <person name="Wang Q."/>
            <person name="Zhang B."/>
            <person name="Ji P."/>
            <person name="Bell-Sakyi L."/>
            <person name="Cui X.M."/>
            <person name="Yuan T.T."/>
            <person name="Jiang B.G."/>
            <person name="Yang W.F."/>
            <person name="Lam T.T."/>
            <person name="Chang Q.C."/>
            <person name="Ding S.J."/>
            <person name="Wang X.J."/>
            <person name="Zhu J.G."/>
            <person name="Ruan X.D."/>
            <person name="Zhao L."/>
            <person name="Wei J.T."/>
            <person name="Ye R.Z."/>
            <person name="Que T.C."/>
            <person name="Du C.H."/>
            <person name="Zhou Y.H."/>
            <person name="Cheng J.X."/>
            <person name="Dai P.F."/>
            <person name="Guo W.B."/>
            <person name="Han X.H."/>
            <person name="Huang E.J."/>
            <person name="Li L.F."/>
            <person name="Wei W."/>
            <person name="Gao Y.C."/>
            <person name="Liu J.Z."/>
            <person name="Shao H.Z."/>
            <person name="Wang X."/>
            <person name="Wang C.C."/>
            <person name="Yang T.C."/>
            <person name="Huo Q.B."/>
            <person name="Li W."/>
            <person name="Chen H.Y."/>
            <person name="Chen S.E."/>
            <person name="Zhou L.G."/>
            <person name="Ni X.B."/>
            <person name="Tian J.H."/>
            <person name="Sheng Y."/>
            <person name="Liu T."/>
            <person name="Pan Y.S."/>
            <person name="Xia L.Y."/>
            <person name="Li J."/>
            <person name="Zhao F."/>
            <person name="Cao W.C."/>
        </authorList>
    </citation>
    <scope>NUCLEOTIDE SEQUENCE</scope>
    <source>
        <strain evidence="4">Rsan-2018</strain>
    </source>
</reference>
<dbReference type="InterPro" id="IPR026960">
    <property type="entry name" value="RVT-Znf"/>
</dbReference>
<evidence type="ECO:0000313" key="4">
    <source>
        <dbReference type="EMBL" id="KAH7963784.1"/>
    </source>
</evidence>
<comment type="caution">
    <text evidence="4">The sequence shown here is derived from an EMBL/GenBank/DDBJ whole genome shotgun (WGS) entry which is preliminary data.</text>
</comment>
<dbReference type="InterPro" id="IPR036691">
    <property type="entry name" value="Endo/exonu/phosph_ase_sf"/>
</dbReference>
<feature type="region of interest" description="Disordered" evidence="1">
    <location>
        <begin position="349"/>
        <end position="401"/>
    </location>
</feature>